<sequence>MTNMHSLAQHWIKNVVLQAPVAQTLGISVRSAEIDHVTLAMPYSEELTTTPQVLHGGVIATLIDTVGAAASASGISPDDDASGGATAILGVNYLAAARTDLTATGKVVHRTRSASLTEVHVTDAEGTLVATGQVNSRIFR</sequence>
<evidence type="ECO:0000313" key="5">
    <source>
        <dbReference type="Proteomes" id="UP001064879"/>
    </source>
</evidence>
<keyword evidence="2" id="KW-0378">Hydrolase</keyword>
<dbReference type="EMBL" id="CP093443">
    <property type="protein sequence ID" value="UVI35856.1"/>
    <property type="molecule type" value="Genomic_DNA"/>
</dbReference>
<feature type="domain" description="Thioesterase" evidence="3">
    <location>
        <begin position="53"/>
        <end position="130"/>
    </location>
</feature>
<name>A0ABY5SS32_9MICO</name>
<gene>
    <name evidence="4" type="ORF">L1F31_17345</name>
</gene>
<dbReference type="InterPro" id="IPR029069">
    <property type="entry name" value="HotDog_dom_sf"/>
</dbReference>
<organism evidence="4 5">
    <name type="scientific">Brevibacterium spongiae</name>
    <dbReference type="NCBI Taxonomy" id="2909672"/>
    <lineage>
        <taxon>Bacteria</taxon>
        <taxon>Bacillati</taxon>
        <taxon>Actinomycetota</taxon>
        <taxon>Actinomycetes</taxon>
        <taxon>Micrococcales</taxon>
        <taxon>Brevibacteriaceae</taxon>
        <taxon>Brevibacterium</taxon>
    </lineage>
</organism>
<reference evidence="4" key="1">
    <citation type="submission" date="2022-03" db="EMBL/GenBank/DDBJ databases">
        <title>Brevibacterium spongiae sp. nov., isolated from marine sponge.</title>
        <authorList>
            <person name="Li Z."/>
            <person name="Zhang M."/>
        </authorList>
    </citation>
    <scope>NUCLEOTIDE SEQUENCE</scope>
    <source>
        <strain evidence="4">WHS-Z9</strain>
    </source>
</reference>
<dbReference type="RefSeq" id="WP_265418473.1">
    <property type="nucleotide sequence ID" value="NZ_CP093443.1"/>
</dbReference>
<dbReference type="InterPro" id="IPR006683">
    <property type="entry name" value="Thioestr_dom"/>
</dbReference>
<protein>
    <submittedName>
        <fullName evidence="4">PaaI family thioesterase</fullName>
    </submittedName>
</protein>
<evidence type="ECO:0000313" key="4">
    <source>
        <dbReference type="EMBL" id="UVI35856.1"/>
    </source>
</evidence>
<accession>A0ABY5SS32</accession>
<keyword evidence="5" id="KW-1185">Reference proteome</keyword>
<dbReference type="Gene3D" id="3.10.129.10">
    <property type="entry name" value="Hotdog Thioesterase"/>
    <property type="match status" value="1"/>
</dbReference>
<dbReference type="InterPro" id="IPR039298">
    <property type="entry name" value="ACOT13"/>
</dbReference>
<dbReference type="InterPro" id="IPR003736">
    <property type="entry name" value="PAAI_dom"/>
</dbReference>
<dbReference type="SUPFAM" id="SSF54637">
    <property type="entry name" value="Thioesterase/thiol ester dehydrase-isomerase"/>
    <property type="match status" value="1"/>
</dbReference>
<evidence type="ECO:0000256" key="1">
    <source>
        <dbReference type="ARBA" id="ARBA00008324"/>
    </source>
</evidence>
<dbReference type="CDD" id="cd03443">
    <property type="entry name" value="PaaI_thioesterase"/>
    <property type="match status" value="1"/>
</dbReference>
<dbReference type="PANTHER" id="PTHR21660:SF1">
    <property type="entry name" value="ACYL-COENZYME A THIOESTERASE 13"/>
    <property type="match status" value="1"/>
</dbReference>
<dbReference type="Proteomes" id="UP001064879">
    <property type="component" value="Chromosome"/>
</dbReference>
<evidence type="ECO:0000259" key="3">
    <source>
        <dbReference type="Pfam" id="PF03061"/>
    </source>
</evidence>
<dbReference type="NCBIfam" id="TIGR00369">
    <property type="entry name" value="unchar_dom_1"/>
    <property type="match status" value="1"/>
</dbReference>
<dbReference type="Pfam" id="PF03061">
    <property type="entry name" value="4HBT"/>
    <property type="match status" value="1"/>
</dbReference>
<evidence type="ECO:0000256" key="2">
    <source>
        <dbReference type="ARBA" id="ARBA00022801"/>
    </source>
</evidence>
<comment type="similarity">
    <text evidence="1">Belongs to the thioesterase PaaI family.</text>
</comment>
<proteinExistence type="inferred from homology"/>
<dbReference type="PANTHER" id="PTHR21660">
    <property type="entry name" value="THIOESTERASE SUPERFAMILY MEMBER-RELATED"/>
    <property type="match status" value="1"/>
</dbReference>